<evidence type="ECO:0000256" key="3">
    <source>
        <dbReference type="ARBA" id="ARBA00022737"/>
    </source>
</evidence>
<keyword evidence="2" id="KW-0963">Cytoplasm</keyword>
<comment type="caution">
    <text evidence="7">The sequence shown here is derived from an EMBL/GenBank/DDBJ whole genome shotgun (WGS) entry which is preliminary data.</text>
</comment>
<proteinExistence type="inferred from homology"/>
<accession>A0A2I0QR64</accession>
<evidence type="ECO:0000256" key="2">
    <source>
        <dbReference type="ARBA" id="ARBA00022490"/>
    </source>
</evidence>
<evidence type="ECO:0000313" key="7">
    <source>
        <dbReference type="EMBL" id="PKR76824.1"/>
    </source>
</evidence>
<dbReference type="SMART" id="SM00028">
    <property type="entry name" value="TPR"/>
    <property type="match status" value="3"/>
</dbReference>
<comment type="similarity">
    <text evidence="5">Belongs to the Rap family.</text>
</comment>
<dbReference type="InterPro" id="IPR011990">
    <property type="entry name" value="TPR-like_helical_dom_sf"/>
</dbReference>
<evidence type="ECO:0000256" key="4">
    <source>
        <dbReference type="ARBA" id="ARBA00022803"/>
    </source>
</evidence>
<evidence type="ECO:0000256" key="6">
    <source>
        <dbReference type="PROSITE-ProRule" id="PRU00339"/>
    </source>
</evidence>
<protein>
    <submittedName>
        <fullName evidence="7">Uncharacterized protein</fullName>
    </submittedName>
</protein>
<dbReference type="Proteomes" id="UP000243524">
    <property type="component" value="Unassembled WGS sequence"/>
</dbReference>
<evidence type="ECO:0000313" key="8">
    <source>
        <dbReference type="Proteomes" id="UP000243524"/>
    </source>
</evidence>
<evidence type="ECO:0000256" key="1">
    <source>
        <dbReference type="ARBA" id="ARBA00004496"/>
    </source>
</evidence>
<dbReference type="PROSITE" id="PS50005">
    <property type="entry name" value="TPR"/>
    <property type="match status" value="1"/>
</dbReference>
<dbReference type="EMBL" id="PJNH01000004">
    <property type="protein sequence ID" value="PKR76824.1"/>
    <property type="molecule type" value="Genomic_DNA"/>
</dbReference>
<dbReference type="AlphaFoldDB" id="A0A2I0QR64"/>
<dbReference type="InterPro" id="IPR019734">
    <property type="entry name" value="TPR_rpt"/>
</dbReference>
<gene>
    <name evidence="7" type="ORF">CEY16_13490</name>
</gene>
<dbReference type="RefSeq" id="WP_101332574.1">
    <property type="nucleotide sequence ID" value="NZ_PJNH01000004.1"/>
</dbReference>
<dbReference type="GO" id="GO:0005737">
    <property type="term" value="C:cytoplasm"/>
    <property type="evidence" value="ECO:0007669"/>
    <property type="project" value="UniProtKB-SubCell"/>
</dbReference>
<feature type="repeat" description="TPR" evidence="6">
    <location>
        <begin position="141"/>
        <end position="174"/>
    </location>
</feature>
<keyword evidence="3" id="KW-0677">Repeat</keyword>
<comment type="subcellular location">
    <subcellularLocation>
        <location evidence="1">Cytoplasm</location>
    </subcellularLocation>
</comment>
<keyword evidence="8" id="KW-1185">Reference proteome</keyword>
<dbReference type="PANTHER" id="PTHR46630:SF1">
    <property type="entry name" value="TETRATRICOPEPTIDE REPEAT PROTEIN 29"/>
    <property type="match status" value="1"/>
</dbReference>
<dbReference type="OrthoDB" id="1652507at2"/>
<dbReference type="Pfam" id="PF13424">
    <property type="entry name" value="TPR_12"/>
    <property type="match status" value="1"/>
</dbReference>
<sequence>MSTISNLNVLIEKIKKASESIYFDPKDSLREKPSDPELLKNIMEEIKFTILEENLTEDNQNYLHGVLGNFYRIIGEPKEAIRYHKQCLSYAKETHNERKEIVSSIRLGEALKYADQPLQAMNHFNQTFDLCKKYGVDEYKDFVLQHKGKCLLEMEEYEEAERCFKRVLEIRKEKNDPSLIQSTEAAVDFVFELRER</sequence>
<reference evidence="7 8" key="1">
    <citation type="submission" date="2017-06" db="EMBL/GenBank/DDBJ databases">
        <title>the draft geome sequence of Illustriluteabacillus marina B3227.</title>
        <authorList>
            <person name="He R.-H."/>
            <person name="Du Z.-J."/>
        </authorList>
    </citation>
    <scope>NUCLEOTIDE SEQUENCE [LARGE SCALE GENOMIC DNA]</scope>
    <source>
        <strain evidence="7 8">B3227</strain>
    </source>
</reference>
<dbReference type="Pfam" id="PF13176">
    <property type="entry name" value="TPR_7"/>
    <property type="match status" value="1"/>
</dbReference>
<dbReference type="SUPFAM" id="SSF48452">
    <property type="entry name" value="TPR-like"/>
    <property type="match status" value="1"/>
</dbReference>
<evidence type="ECO:0000256" key="5">
    <source>
        <dbReference type="ARBA" id="ARBA00038253"/>
    </source>
</evidence>
<organism evidence="7 8">
    <name type="scientific">Halalkalibacillus sediminis</name>
    <dbReference type="NCBI Taxonomy" id="2018042"/>
    <lineage>
        <taxon>Bacteria</taxon>
        <taxon>Bacillati</taxon>
        <taxon>Bacillota</taxon>
        <taxon>Bacilli</taxon>
        <taxon>Bacillales</taxon>
        <taxon>Bacillaceae</taxon>
        <taxon>Halalkalibacillus</taxon>
    </lineage>
</organism>
<keyword evidence="4 6" id="KW-0802">TPR repeat</keyword>
<name>A0A2I0QR64_9BACI</name>
<dbReference type="PANTHER" id="PTHR46630">
    <property type="entry name" value="TETRATRICOPEPTIDE REPEAT PROTEIN 29"/>
    <property type="match status" value="1"/>
</dbReference>
<dbReference type="Gene3D" id="1.25.40.10">
    <property type="entry name" value="Tetratricopeptide repeat domain"/>
    <property type="match status" value="1"/>
</dbReference>
<dbReference type="InterPro" id="IPR051476">
    <property type="entry name" value="Bac_ResReg_Asp_Phosphatase"/>
</dbReference>